<feature type="transmembrane region" description="Helical" evidence="1">
    <location>
        <begin position="51"/>
        <end position="70"/>
    </location>
</feature>
<comment type="caution">
    <text evidence="2">The sequence shown here is derived from an EMBL/GenBank/DDBJ whole genome shotgun (WGS) entry which is preliminary data.</text>
</comment>
<keyword evidence="1" id="KW-1133">Transmembrane helix</keyword>
<evidence type="ECO:0000256" key="1">
    <source>
        <dbReference type="SAM" id="Phobius"/>
    </source>
</evidence>
<dbReference type="EMBL" id="BRXY01000095">
    <property type="protein sequence ID" value="GMH64549.1"/>
    <property type="molecule type" value="Genomic_DNA"/>
</dbReference>
<gene>
    <name evidence="2" type="ORF">TrST_g110</name>
</gene>
<keyword evidence="1" id="KW-0812">Transmembrane</keyword>
<proteinExistence type="predicted"/>
<evidence type="ECO:0000313" key="2">
    <source>
        <dbReference type="EMBL" id="GMH64549.1"/>
    </source>
</evidence>
<name>A0A9W7E1H6_9STRA</name>
<reference evidence="3" key="1">
    <citation type="journal article" date="2023" name="Commun. Biol.">
        <title>Genome analysis of Parmales, the sister group of diatoms, reveals the evolutionary specialization of diatoms from phago-mixotrophs to photoautotrophs.</title>
        <authorList>
            <person name="Ban H."/>
            <person name="Sato S."/>
            <person name="Yoshikawa S."/>
            <person name="Yamada K."/>
            <person name="Nakamura Y."/>
            <person name="Ichinomiya M."/>
            <person name="Sato N."/>
            <person name="Blanc-Mathieu R."/>
            <person name="Endo H."/>
            <person name="Kuwata A."/>
            <person name="Ogata H."/>
        </authorList>
    </citation>
    <scope>NUCLEOTIDE SEQUENCE [LARGE SCALE GENOMIC DNA]</scope>
    <source>
        <strain evidence="3">NIES 3701</strain>
    </source>
</reference>
<keyword evidence="1" id="KW-0472">Membrane</keyword>
<protein>
    <submittedName>
        <fullName evidence="2">Uncharacterized protein</fullName>
    </submittedName>
</protein>
<sequence>MDELDVAAHAINVCVLIQINSWVLKQVVRRPYLSETSTLSYSDVRNDIEVLIMRCTVYTSLLTLLVQVVNEFPPLNMTLRKVFINTICAILIVMVVLPQAKIFQSFFTEIQRLVAMTDEGVRRLRKSFLKTASDMEKNAVVNGTASEEEVARRK</sequence>
<accession>A0A9W7E1H6</accession>
<dbReference type="Proteomes" id="UP001165085">
    <property type="component" value="Unassembled WGS sequence"/>
</dbReference>
<organism evidence="2 3">
    <name type="scientific">Triparma strigata</name>
    <dbReference type="NCBI Taxonomy" id="1606541"/>
    <lineage>
        <taxon>Eukaryota</taxon>
        <taxon>Sar</taxon>
        <taxon>Stramenopiles</taxon>
        <taxon>Ochrophyta</taxon>
        <taxon>Bolidophyceae</taxon>
        <taxon>Parmales</taxon>
        <taxon>Triparmaceae</taxon>
        <taxon>Triparma</taxon>
    </lineage>
</organism>
<dbReference type="AlphaFoldDB" id="A0A9W7E1H6"/>
<keyword evidence="3" id="KW-1185">Reference proteome</keyword>
<evidence type="ECO:0000313" key="3">
    <source>
        <dbReference type="Proteomes" id="UP001165085"/>
    </source>
</evidence>
<feature type="transmembrane region" description="Helical" evidence="1">
    <location>
        <begin position="82"/>
        <end position="103"/>
    </location>
</feature>